<dbReference type="NCBIfam" id="NF033788">
    <property type="entry name" value="HTH_metalloreg"/>
    <property type="match status" value="1"/>
</dbReference>
<evidence type="ECO:0000256" key="1">
    <source>
        <dbReference type="ARBA" id="ARBA00022849"/>
    </source>
</evidence>
<evidence type="ECO:0000256" key="2">
    <source>
        <dbReference type="ARBA" id="ARBA00023015"/>
    </source>
</evidence>
<dbReference type="GO" id="GO:0046685">
    <property type="term" value="P:response to arsenic-containing substance"/>
    <property type="evidence" value="ECO:0007669"/>
    <property type="project" value="UniProtKB-KW"/>
</dbReference>
<dbReference type="EMBL" id="FNBI01000005">
    <property type="protein sequence ID" value="SDF73432.1"/>
    <property type="molecule type" value="Genomic_DNA"/>
</dbReference>
<dbReference type="PRINTS" id="PR00778">
    <property type="entry name" value="HTHARSR"/>
</dbReference>
<evidence type="ECO:0000259" key="5">
    <source>
        <dbReference type="PROSITE" id="PS50987"/>
    </source>
</evidence>
<accession>A0A1G7NHJ2</accession>
<dbReference type="PANTHER" id="PTHR33154">
    <property type="entry name" value="TRANSCRIPTIONAL REGULATOR, ARSR FAMILY"/>
    <property type="match status" value="1"/>
</dbReference>
<dbReference type="PROSITE" id="PS50987">
    <property type="entry name" value="HTH_ARSR_2"/>
    <property type="match status" value="1"/>
</dbReference>
<reference evidence="6 9" key="2">
    <citation type="submission" date="2019-12" db="EMBL/GenBank/DDBJ databases">
        <authorList>
            <person name="Zheng J."/>
        </authorList>
    </citation>
    <scope>NUCLEOTIDE SEQUENCE [LARGE SCALE GENOMIC DNA]</scope>
    <source>
        <strain evidence="6 9">DSM 27347</strain>
    </source>
</reference>
<dbReference type="Pfam" id="PF12840">
    <property type="entry name" value="HTH_20"/>
    <property type="match status" value="1"/>
</dbReference>
<dbReference type="OrthoDB" id="9790747at2"/>
<name>A0A1G7NHJ2_9SPHN</name>
<evidence type="ECO:0000256" key="3">
    <source>
        <dbReference type="ARBA" id="ARBA00023125"/>
    </source>
</evidence>
<dbReference type="GO" id="GO:0003677">
    <property type="term" value="F:DNA binding"/>
    <property type="evidence" value="ECO:0007669"/>
    <property type="project" value="UniProtKB-KW"/>
</dbReference>
<evidence type="ECO:0000313" key="7">
    <source>
        <dbReference type="EMBL" id="SDF73432.1"/>
    </source>
</evidence>
<sequence>MDDKSLCFGLAALGHPTRLALFRQLVRAGASGRGPTALAEDEGMQRTLVSYHLQPLVAAGLVRSQKHGRDVVYSIDGDRLSQIALAFQKVALLRP</sequence>
<keyword evidence="2" id="KW-0805">Transcription regulation</keyword>
<reference evidence="7 8" key="1">
    <citation type="submission" date="2016-10" db="EMBL/GenBank/DDBJ databases">
        <authorList>
            <person name="Varghese N."/>
            <person name="Submissions S."/>
        </authorList>
    </citation>
    <scope>NUCLEOTIDE SEQUENCE [LARGE SCALE GENOMIC DNA]</scope>
    <source>
        <strain evidence="7 8">S7-754</strain>
    </source>
</reference>
<protein>
    <submittedName>
        <fullName evidence="7">DNA-binding transcriptional regulator, ArsR family</fullName>
    </submittedName>
    <submittedName>
        <fullName evidence="6">Metalloregulator ArsR/SmtB family transcription factor</fullName>
    </submittedName>
</protein>
<dbReference type="SMART" id="SM00418">
    <property type="entry name" value="HTH_ARSR"/>
    <property type="match status" value="1"/>
</dbReference>
<dbReference type="GO" id="GO:0003700">
    <property type="term" value="F:DNA-binding transcription factor activity"/>
    <property type="evidence" value="ECO:0007669"/>
    <property type="project" value="InterPro"/>
</dbReference>
<dbReference type="InterPro" id="IPR011991">
    <property type="entry name" value="ArsR-like_HTH"/>
</dbReference>
<dbReference type="RefSeq" id="WP_149682760.1">
    <property type="nucleotide sequence ID" value="NZ_FNBI01000005.1"/>
</dbReference>
<dbReference type="InterPro" id="IPR001845">
    <property type="entry name" value="HTH_ArsR_DNA-bd_dom"/>
</dbReference>
<keyword evidence="4" id="KW-0804">Transcription</keyword>
<organism evidence="7 8">
    <name type="scientific">Sphingomonas carotinifaciens</name>
    <dbReference type="NCBI Taxonomy" id="1166323"/>
    <lineage>
        <taxon>Bacteria</taxon>
        <taxon>Pseudomonadati</taxon>
        <taxon>Pseudomonadota</taxon>
        <taxon>Alphaproteobacteria</taxon>
        <taxon>Sphingomonadales</taxon>
        <taxon>Sphingomonadaceae</taxon>
        <taxon>Sphingomonas</taxon>
    </lineage>
</organism>
<evidence type="ECO:0000313" key="6">
    <source>
        <dbReference type="EMBL" id="MWC43234.1"/>
    </source>
</evidence>
<dbReference type="Proteomes" id="UP000436801">
    <property type="component" value="Unassembled WGS sequence"/>
</dbReference>
<dbReference type="AlphaFoldDB" id="A0A1G7NHJ2"/>
<dbReference type="PANTHER" id="PTHR33154:SF18">
    <property type="entry name" value="ARSENICAL RESISTANCE OPERON REPRESSOR"/>
    <property type="match status" value="1"/>
</dbReference>
<evidence type="ECO:0000313" key="9">
    <source>
        <dbReference type="Proteomes" id="UP000436801"/>
    </source>
</evidence>
<dbReference type="InterPro" id="IPR036390">
    <property type="entry name" value="WH_DNA-bd_sf"/>
</dbReference>
<evidence type="ECO:0000256" key="4">
    <source>
        <dbReference type="ARBA" id="ARBA00023163"/>
    </source>
</evidence>
<dbReference type="InterPro" id="IPR036388">
    <property type="entry name" value="WH-like_DNA-bd_sf"/>
</dbReference>
<dbReference type="InterPro" id="IPR051081">
    <property type="entry name" value="HTH_MetalResp_TranReg"/>
</dbReference>
<dbReference type="Gene3D" id="1.10.10.10">
    <property type="entry name" value="Winged helix-like DNA-binding domain superfamily/Winged helix DNA-binding domain"/>
    <property type="match status" value="1"/>
</dbReference>
<evidence type="ECO:0000313" key="8">
    <source>
        <dbReference type="Proteomes" id="UP000323502"/>
    </source>
</evidence>
<dbReference type="CDD" id="cd00090">
    <property type="entry name" value="HTH_ARSR"/>
    <property type="match status" value="1"/>
</dbReference>
<keyword evidence="8" id="KW-1185">Reference proteome</keyword>
<dbReference type="Proteomes" id="UP000323502">
    <property type="component" value="Unassembled WGS sequence"/>
</dbReference>
<proteinExistence type="predicted"/>
<keyword evidence="1" id="KW-0059">Arsenical resistance</keyword>
<dbReference type="EMBL" id="WSUT01000005">
    <property type="protein sequence ID" value="MWC43234.1"/>
    <property type="molecule type" value="Genomic_DNA"/>
</dbReference>
<gene>
    <name evidence="6" type="ORF">GQR91_06100</name>
    <name evidence="7" type="ORF">SAMN05216557_105167</name>
</gene>
<feature type="domain" description="HTH arsR-type" evidence="5">
    <location>
        <begin position="1"/>
        <end position="95"/>
    </location>
</feature>
<dbReference type="SUPFAM" id="SSF46785">
    <property type="entry name" value="Winged helix' DNA-binding domain"/>
    <property type="match status" value="1"/>
</dbReference>
<keyword evidence="3 7" id="KW-0238">DNA-binding</keyword>